<evidence type="ECO:0000313" key="3">
    <source>
        <dbReference type="Proteomes" id="UP000780801"/>
    </source>
</evidence>
<comment type="caution">
    <text evidence="2">The sequence shown here is derived from an EMBL/GenBank/DDBJ whole genome shotgun (WGS) entry which is preliminary data.</text>
</comment>
<name>A0A9P6FVK8_9FUNG</name>
<dbReference type="AlphaFoldDB" id="A0A9P6FVK8"/>
<keyword evidence="3" id="KW-1185">Reference proteome</keyword>
<dbReference type="EMBL" id="JAABOA010000965">
    <property type="protein sequence ID" value="KAF9582678.1"/>
    <property type="molecule type" value="Genomic_DNA"/>
</dbReference>
<accession>A0A9P6FVK8</accession>
<evidence type="ECO:0000256" key="1">
    <source>
        <dbReference type="SAM" id="MobiDB-lite"/>
    </source>
</evidence>
<dbReference type="Proteomes" id="UP000780801">
    <property type="component" value="Unassembled WGS sequence"/>
</dbReference>
<sequence>MSLFKSHKNQTTSAAQTPAQTPRTSTSDPEHRPAGSSSAAASNSKTPVKPEAQTMHQLMDIIMHGGHNGIVL</sequence>
<evidence type="ECO:0000313" key="2">
    <source>
        <dbReference type="EMBL" id="KAF9582678.1"/>
    </source>
</evidence>
<gene>
    <name evidence="2" type="ORF">BGW38_010900</name>
</gene>
<feature type="compositionally biased region" description="Low complexity" evidence="1">
    <location>
        <begin position="10"/>
        <end position="27"/>
    </location>
</feature>
<reference evidence="2" key="1">
    <citation type="journal article" date="2020" name="Fungal Divers.">
        <title>Resolving the Mortierellaceae phylogeny through synthesis of multi-gene phylogenetics and phylogenomics.</title>
        <authorList>
            <person name="Vandepol N."/>
            <person name="Liber J."/>
            <person name="Desiro A."/>
            <person name="Na H."/>
            <person name="Kennedy M."/>
            <person name="Barry K."/>
            <person name="Grigoriev I.V."/>
            <person name="Miller A.N."/>
            <person name="O'Donnell K."/>
            <person name="Stajich J.E."/>
            <person name="Bonito G."/>
        </authorList>
    </citation>
    <scope>NUCLEOTIDE SEQUENCE</scope>
    <source>
        <strain evidence="2">KOD1015</strain>
    </source>
</reference>
<feature type="compositionally biased region" description="Low complexity" evidence="1">
    <location>
        <begin position="34"/>
        <end position="44"/>
    </location>
</feature>
<feature type="region of interest" description="Disordered" evidence="1">
    <location>
        <begin position="1"/>
        <end position="54"/>
    </location>
</feature>
<protein>
    <submittedName>
        <fullName evidence="2">Uncharacterized protein</fullName>
    </submittedName>
</protein>
<organism evidence="2 3">
    <name type="scientific">Lunasporangiospora selenospora</name>
    <dbReference type="NCBI Taxonomy" id="979761"/>
    <lineage>
        <taxon>Eukaryota</taxon>
        <taxon>Fungi</taxon>
        <taxon>Fungi incertae sedis</taxon>
        <taxon>Mucoromycota</taxon>
        <taxon>Mortierellomycotina</taxon>
        <taxon>Mortierellomycetes</taxon>
        <taxon>Mortierellales</taxon>
        <taxon>Mortierellaceae</taxon>
        <taxon>Lunasporangiospora</taxon>
    </lineage>
</organism>
<proteinExistence type="predicted"/>